<dbReference type="SUPFAM" id="SSF81324">
    <property type="entry name" value="Voltage-gated potassium channels"/>
    <property type="match status" value="1"/>
</dbReference>
<feature type="transmembrane region" description="Helical" evidence="7">
    <location>
        <begin position="178"/>
        <end position="201"/>
    </location>
</feature>
<evidence type="ECO:0000256" key="2">
    <source>
        <dbReference type="ARBA" id="ARBA00022692"/>
    </source>
</evidence>
<evidence type="ECO:0000256" key="5">
    <source>
        <dbReference type="ARBA" id="ARBA00023136"/>
    </source>
</evidence>
<comment type="caution">
    <text evidence="9">The sequence shown here is derived from an EMBL/GenBank/DDBJ whole genome shotgun (WGS) entry which is preliminary data.</text>
</comment>
<keyword evidence="5 7" id="KW-0472">Membrane</keyword>
<evidence type="ECO:0000256" key="6">
    <source>
        <dbReference type="SAM" id="MobiDB-lite"/>
    </source>
</evidence>
<dbReference type="GO" id="GO:0005248">
    <property type="term" value="F:voltage-gated sodium channel activity"/>
    <property type="evidence" value="ECO:0007669"/>
    <property type="project" value="TreeGrafter"/>
</dbReference>
<dbReference type="InterPro" id="IPR011992">
    <property type="entry name" value="EF-hand-dom_pair"/>
</dbReference>
<dbReference type="InterPro" id="IPR027359">
    <property type="entry name" value="Volt_channel_dom_sf"/>
</dbReference>
<evidence type="ECO:0000259" key="8">
    <source>
        <dbReference type="PROSITE" id="PS50222"/>
    </source>
</evidence>
<dbReference type="Proteomes" id="UP001178507">
    <property type="component" value="Unassembled WGS sequence"/>
</dbReference>
<evidence type="ECO:0000256" key="3">
    <source>
        <dbReference type="ARBA" id="ARBA00022837"/>
    </source>
</evidence>
<feature type="region of interest" description="Disordered" evidence="6">
    <location>
        <begin position="1"/>
        <end position="26"/>
    </location>
</feature>
<dbReference type="GO" id="GO:0005509">
    <property type="term" value="F:calcium ion binding"/>
    <property type="evidence" value="ECO:0007669"/>
    <property type="project" value="InterPro"/>
</dbReference>
<feature type="domain" description="EF-hand" evidence="8">
    <location>
        <begin position="349"/>
        <end position="384"/>
    </location>
</feature>
<dbReference type="InterPro" id="IPR002048">
    <property type="entry name" value="EF_hand_dom"/>
</dbReference>
<protein>
    <recommendedName>
        <fullName evidence="8">EF-hand domain-containing protein</fullName>
    </recommendedName>
</protein>
<evidence type="ECO:0000256" key="4">
    <source>
        <dbReference type="ARBA" id="ARBA00022989"/>
    </source>
</evidence>
<evidence type="ECO:0000256" key="7">
    <source>
        <dbReference type="SAM" id="Phobius"/>
    </source>
</evidence>
<keyword evidence="3" id="KW-0106">Calcium</keyword>
<evidence type="ECO:0000313" key="9">
    <source>
        <dbReference type="EMBL" id="CAJ1403452.1"/>
    </source>
</evidence>
<dbReference type="Pfam" id="PF00520">
    <property type="entry name" value="Ion_trans"/>
    <property type="match status" value="1"/>
</dbReference>
<gene>
    <name evidence="9" type="ORF">EVOR1521_LOCUS26123</name>
</gene>
<dbReference type="PROSITE" id="PS00018">
    <property type="entry name" value="EF_HAND_1"/>
    <property type="match status" value="1"/>
</dbReference>
<dbReference type="InterPro" id="IPR005821">
    <property type="entry name" value="Ion_trans_dom"/>
</dbReference>
<dbReference type="Gene3D" id="1.20.120.350">
    <property type="entry name" value="Voltage-gated potassium channels. Chain C"/>
    <property type="match status" value="1"/>
</dbReference>
<sequence length="439" mass="48782">MGRSCSTGTSRATSTHTARRPTASRSPGSNGWFPGFDLFFAILVISNSVLIGVEVQLSLSGPSSLGMRVAQYVYTAFFIVELLLRVLAHGCGSFFCGEDWSWAWFDFFIVMSSAYEVITDLVGAMEDESGISGATALRALRVVRVARVVKTLRVVRIFRFVFALRTLVTSILSTLKSLFWALVLLGLIMYIFAVLFTQAVNDHLVDPDSPSMEAKELMAAHNYYGSLFDTMLSLFMSICGGVSWEDVIAPLKVISVLWTIIYVFYIAFVYFAVLNVITAVFCESAIESAQNDHAVAVQTVMAHKEVHLRKIRALFEKLGGGDMGVITYANFEEGINSQAVREYFETIGLDVLDAWTLFNLLDLDAGGSISVEEFFNGCLRLRGNAKSIDLAKIMHDQSWLVRNHGRFQTHMELEVQQLKEQITKLIKMSSGLGIREAKV</sequence>
<dbReference type="InterPro" id="IPR043203">
    <property type="entry name" value="VGCC_Ca_Na"/>
</dbReference>
<feature type="transmembrane region" description="Helical" evidence="7">
    <location>
        <begin position="222"/>
        <end position="244"/>
    </location>
</feature>
<dbReference type="PANTHER" id="PTHR10037">
    <property type="entry name" value="VOLTAGE-GATED CATION CHANNEL CALCIUM AND SODIUM"/>
    <property type="match status" value="1"/>
</dbReference>
<keyword evidence="10" id="KW-1185">Reference proteome</keyword>
<dbReference type="EMBL" id="CAUJNA010003496">
    <property type="protein sequence ID" value="CAJ1403452.1"/>
    <property type="molecule type" value="Genomic_DNA"/>
</dbReference>
<name>A0AA36JD66_9DINO</name>
<feature type="transmembrane region" description="Helical" evidence="7">
    <location>
        <begin position="256"/>
        <end position="281"/>
    </location>
</feature>
<feature type="transmembrane region" description="Helical" evidence="7">
    <location>
        <begin position="69"/>
        <end position="88"/>
    </location>
</feature>
<dbReference type="SUPFAM" id="SSF47473">
    <property type="entry name" value="EF-hand"/>
    <property type="match status" value="1"/>
</dbReference>
<dbReference type="Gene3D" id="1.10.238.10">
    <property type="entry name" value="EF-hand"/>
    <property type="match status" value="1"/>
</dbReference>
<evidence type="ECO:0000256" key="1">
    <source>
        <dbReference type="ARBA" id="ARBA00004141"/>
    </source>
</evidence>
<proteinExistence type="predicted"/>
<dbReference type="GO" id="GO:0001518">
    <property type="term" value="C:voltage-gated sodium channel complex"/>
    <property type="evidence" value="ECO:0007669"/>
    <property type="project" value="TreeGrafter"/>
</dbReference>
<dbReference type="AlphaFoldDB" id="A0AA36JD66"/>
<organism evidence="9 10">
    <name type="scientific">Effrenium voratum</name>
    <dbReference type="NCBI Taxonomy" id="2562239"/>
    <lineage>
        <taxon>Eukaryota</taxon>
        <taxon>Sar</taxon>
        <taxon>Alveolata</taxon>
        <taxon>Dinophyceae</taxon>
        <taxon>Suessiales</taxon>
        <taxon>Symbiodiniaceae</taxon>
        <taxon>Effrenium</taxon>
    </lineage>
</organism>
<comment type="subcellular location">
    <subcellularLocation>
        <location evidence="1">Membrane</location>
        <topology evidence="1">Multi-pass membrane protein</topology>
    </subcellularLocation>
</comment>
<keyword evidence="4 7" id="KW-1133">Transmembrane helix</keyword>
<dbReference type="PANTHER" id="PTHR10037:SF62">
    <property type="entry name" value="SODIUM CHANNEL PROTEIN 60E"/>
    <property type="match status" value="1"/>
</dbReference>
<reference evidence="9" key="1">
    <citation type="submission" date="2023-08" db="EMBL/GenBank/DDBJ databases">
        <authorList>
            <person name="Chen Y."/>
            <person name="Shah S."/>
            <person name="Dougan E. K."/>
            <person name="Thang M."/>
            <person name="Chan C."/>
        </authorList>
    </citation>
    <scope>NUCLEOTIDE SEQUENCE</scope>
</reference>
<dbReference type="InterPro" id="IPR018247">
    <property type="entry name" value="EF_Hand_1_Ca_BS"/>
</dbReference>
<keyword evidence="2 7" id="KW-0812">Transmembrane</keyword>
<evidence type="ECO:0000313" key="10">
    <source>
        <dbReference type="Proteomes" id="UP001178507"/>
    </source>
</evidence>
<dbReference type="PROSITE" id="PS50222">
    <property type="entry name" value="EF_HAND_2"/>
    <property type="match status" value="1"/>
</dbReference>
<dbReference type="Gene3D" id="1.10.287.70">
    <property type="match status" value="1"/>
</dbReference>
<accession>A0AA36JD66</accession>
<feature type="transmembrane region" description="Helical" evidence="7">
    <location>
        <begin position="38"/>
        <end position="57"/>
    </location>
</feature>